<dbReference type="AlphaFoldDB" id="A0A6A6I4Q0"/>
<dbReference type="EMBL" id="ML987202">
    <property type="protein sequence ID" value="KAF2244533.1"/>
    <property type="molecule type" value="Genomic_DNA"/>
</dbReference>
<dbReference type="RefSeq" id="XP_033679537.1">
    <property type="nucleotide sequence ID" value="XM_033833783.1"/>
</dbReference>
<dbReference type="GeneID" id="54587113"/>
<evidence type="ECO:0000313" key="1">
    <source>
        <dbReference type="EMBL" id="KAF2244533.1"/>
    </source>
</evidence>
<dbReference type="Proteomes" id="UP000800094">
    <property type="component" value="Unassembled WGS sequence"/>
</dbReference>
<gene>
    <name evidence="1" type="ORF">BU26DRAFT_568553</name>
</gene>
<organism evidence="1 2">
    <name type="scientific">Trematosphaeria pertusa</name>
    <dbReference type="NCBI Taxonomy" id="390896"/>
    <lineage>
        <taxon>Eukaryota</taxon>
        <taxon>Fungi</taxon>
        <taxon>Dikarya</taxon>
        <taxon>Ascomycota</taxon>
        <taxon>Pezizomycotina</taxon>
        <taxon>Dothideomycetes</taxon>
        <taxon>Pleosporomycetidae</taxon>
        <taxon>Pleosporales</taxon>
        <taxon>Massarineae</taxon>
        <taxon>Trematosphaeriaceae</taxon>
        <taxon>Trematosphaeria</taxon>
    </lineage>
</organism>
<evidence type="ECO:0000313" key="2">
    <source>
        <dbReference type="Proteomes" id="UP000800094"/>
    </source>
</evidence>
<proteinExistence type="predicted"/>
<sequence>MSPNLQFDSDWRIQRFKDDLQELHNMSILKENLVQLDVWSARPALPPKPEPSHERDPYDEQEPFLNPYNIYTTQGLFCTIYKTVRSHHSESMWRRLPKSLKHPFFRASKAGYKVRELTYFGITAWESFPQIRQDYFLRSLHDVLATGFPMKLISSALKLNERLRKELRFNEPDLDFAAFERFVHAWGGIGRSADKPALEKSLTALLGLVGGEKGMHPAHKEHTPLAFTTVLGKGKYRCTPALLLNVTDAYGLAPRVAVFDLPEQYMNQGLKQFEALYALANGAGHPKREKYHVTAIFRVNSRASVRILTAFFTPSWLHYTSSSSEVVRAHAPPIDGRCILPPDATCHITYTPWIPLFPQHHDIQQWKTERKDKITDPDLKTNQDKCLMPSTAQEREGHIRLLGALLGPFSEALGDMWRGKGGAQAFICEQVIGIAEEKLRMEEGSEEGEDSE</sequence>
<reference evidence="1" key="1">
    <citation type="journal article" date="2020" name="Stud. Mycol.">
        <title>101 Dothideomycetes genomes: a test case for predicting lifestyles and emergence of pathogens.</title>
        <authorList>
            <person name="Haridas S."/>
            <person name="Albert R."/>
            <person name="Binder M."/>
            <person name="Bloem J."/>
            <person name="Labutti K."/>
            <person name="Salamov A."/>
            <person name="Andreopoulos B."/>
            <person name="Baker S."/>
            <person name="Barry K."/>
            <person name="Bills G."/>
            <person name="Bluhm B."/>
            <person name="Cannon C."/>
            <person name="Castanera R."/>
            <person name="Culley D."/>
            <person name="Daum C."/>
            <person name="Ezra D."/>
            <person name="Gonzalez J."/>
            <person name="Henrissat B."/>
            <person name="Kuo A."/>
            <person name="Liang C."/>
            <person name="Lipzen A."/>
            <person name="Lutzoni F."/>
            <person name="Magnuson J."/>
            <person name="Mondo S."/>
            <person name="Nolan M."/>
            <person name="Ohm R."/>
            <person name="Pangilinan J."/>
            <person name="Park H.-J."/>
            <person name="Ramirez L."/>
            <person name="Alfaro M."/>
            <person name="Sun H."/>
            <person name="Tritt A."/>
            <person name="Yoshinaga Y."/>
            <person name="Zwiers L.-H."/>
            <person name="Turgeon B."/>
            <person name="Goodwin S."/>
            <person name="Spatafora J."/>
            <person name="Crous P."/>
            <person name="Grigoriev I."/>
        </authorList>
    </citation>
    <scope>NUCLEOTIDE SEQUENCE</scope>
    <source>
        <strain evidence="1">CBS 122368</strain>
    </source>
</reference>
<protein>
    <submittedName>
        <fullName evidence="1">Uncharacterized protein</fullName>
    </submittedName>
</protein>
<name>A0A6A6I4Q0_9PLEO</name>
<accession>A0A6A6I4Q0</accession>
<keyword evidence="2" id="KW-1185">Reference proteome</keyword>